<sequence>MQVPTRIAYGGRSGAPVALIAATAAVTTMFAATPFLIPAIAGRYAVSEGAVGAISVAQVGAFAVANFVLPRVFRPSGKALRLSAGVLVILNIASIAPSWFPILVALRLVAGFAAGAMTWLTWTNAMKRKRSMAAVASTGPATALVAAPLMAIAATYGDQLMYGILAVVTIPAVVLFAPITGRKRARGVISASRSNRLLLGALGALTFFGSALFINQAIVAREIHGLSPLMTSLAFSLNAAGAILGARLSTKHKFPGWMMVTIGPAAVLTVLGPAPFFFIGMTWWGFAFWMAVPGVLQMLVDRSLEPAERAGDGQGVMALGRAFGPAMGGYFVDTGG</sequence>
<feature type="transmembrane region" description="Helical" evidence="1">
    <location>
        <begin position="79"/>
        <end position="96"/>
    </location>
</feature>
<dbReference type="SUPFAM" id="SSF103473">
    <property type="entry name" value="MFS general substrate transporter"/>
    <property type="match status" value="1"/>
</dbReference>
<reference evidence="2" key="1">
    <citation type="submission" date="2018-06" db="EMBL/GenBank/DDBJ databases">
        <authorList>
            <person name="Zhirakovskaya E."/>
        </authorList>
    </citation>
    <scope>NUCLEOTIDE SEQUENCE</scope>
</reference>
<keyword evidence="1" id="KW-0812">Transmembrane</keyword>
<feature type="transmembrane region" description="Helical" evidence="1">
    <location>
        <begin position="197"/>
        <end position="219"/>
    </location>
</feature>
<dbReference type="Gene3D" id="1.20.1250.20">
    <property type="entry name" value="MFS general substrate transporter like domains"/>
    <property type="match status" value="1"/>
</dbReference>
<evidence type="ECO:0000256" key="1">
    <source>
        <dbReference type="SAM" id="Phobius"/>
    </source>
</evidence>
<feature type="transmembrane region" description="Helical" evidence="1">
    <location>
        <begin position="16"/>
        <end position="37"/>
    </location>
</feature>
<dbReference type="EMBL" id="UOEI01000561">
    <property type="protein sequence ID" value="VAW07942.1"/>
    <property type="molecule type" value="Genomic_DNA"/>
</dbReference>
<evidence type="ECO:0000313" key="2">
    <source>
        <dbReference type="EMBL" id="VAW07942.1"/>
    </source>
</evidence>
<dbReference type="InterPro" id="IPR036259">
    <property type="entry name" value="MFS_trans_sf"/>
</dbReference>
<feature type="transmembrane region" description="Helical" evidence="1">
    <location>
        <begin position="257"/>
        <end position="277"/>
    </location>
</feature>
<feature type="transmembrane region" description="Helical" evidence="1">
    <location>
        <begin position="102"/>
        <end position="122"/>
    </location>
</feature>
<dbReference type="GO" id="GO:0022857">
    <property type="term" value="F:transmembrane transporter activity"/>
    <property type="evidence" value="ECO:0007669"/>
    <property type="project" value="InterPro"/>
</dbReference>
<gene>
    <name evidence="2" type="ORF">MNBD_ACTINO01-1048</name>
</gene>
<keyword evidence="1" id="KW-1133">Transmembrane helix</keyword>
<organism evidence="2">
    <name type="scientific">hydrothermal vent metagenome</name>
    <dbReference type="NCBI Taxonomy" id="652676"/>
    <lineage>
        <taxon>unclassified sequences</taxon>
        <taxon>metagenomes</taxon>
        <taxon>ecological metagenomes</taxon>
    </lineage>
</organism>
<feature type="transmembrane region" description="Helical" evidence="1">
    <location>
        <begin position="160"/>
        <end position="177"/>
    </location>
</feature>
<dbReference type="Pfam" id="PF07690">
    <property type="entry name" value="MFS_1"/>
    <property type="match status" value="1"/>
</dbReference>
<feature type="transmembrane region" description="Helical" evidence="1">
    <location>
        <begin position="49"/>
        <end position="67"/>
    </location>
</feature>
<protein>
    <recommendedName>
        <fullName evidence="3">MFS transporter</fullName>
    </recommendedName>
</protein>
<name>A0A3B0T0F8_9ZZZZ</name>
<accession>A0A3B0T0F8</accession>
<feature type="non-terminal residue" evidence="2">
    <location>
        <position position="336"/>
    </location>
</feature>
<dbReference type="AlphaFoldDB" id="A0A3B0T0F8"/>
<feature type="transmembrane region" description="Helical" evidence="1">
    <location>
        <begin position="225"/>
        <end position="245"/>
    </location>
</feature>
<keyword evidence="1" id="KW-0472">Membrane</keyword>
<evidence type="ECO:0008006" key="3">
    <source>
        <dbReference type="Google" id="ProtNLM"/>
    </source>
</evidence>
<feature type="transmembrane region" description="Helical" evidence="1">
    <location>
        <begin position="134"/>
        <end position="154"/>
    </location>
</feature>
<dbReference type="InterPro" id="IPR011701">
    <property type="entry name" value="MFS"/>
</dbReference>
<proteinExistence type="predicted"/>